<evidence type="ECO:0000256" key="2">
    <source>
        <dbReference type="ARBA" id="ARBA00006727"/>
    </source>
</evidence>
<gene>
    <name evidence="6" type="ORF">AU210_002575</name>
</gene>
<dbReference type="InterPro" id="IPR050327">
    <property type="entry name" value="Proton-linked_MCT"/>
</dbReference>
<dbReference type="InterPro" id="IPR036259">
    <property type="entry name" value="MFS_trans_sf"/>
</dbReference>
<reference evidence="6 7" key="1">
    <citation type="journal article" date="2016" name="Environ. Microbiol.">
        <title>Effector profiles distinguish formae speciales of Fusarium oxysporum.</title>
        <authorList>
            <person name="van Dam P."/>
            <person name="Fokkens L."/>
            <person name="Schmidt S.M."/>
            <person name="Linmans J.H."/>
            <person name="Kistler H.C."/>
            <person name="Ma L.J."/>
            <person name="Rep M."/>
        </authorList>
    </citation>
    <scope>NUCLEOTIDE SEQUENCE [LARGE SCALE GENOMIC DNA]</scope>
    <source>
        <strain evidence="6 7">Forc016</strain>
    </source>
</reference>
<evidence type="ECO:0000313" key="6">
    <source>
        <dbReference type="EMBL" id="PCD43480.1"/>
    </source>
</evidence>
<feature type="transmembrane region" description="Helical" evidence="5">
    <location>
        <begin position="399"/>
        <end position="424"/>
    </location>
</feature>
<feature type="compositionally biased region" description="Basic and acidic residues" evidence="4">
    <location>
        <begin position="1"/>
        <end position="14"/>
    </location>
</feature>
<feature type="region of interest" description="Disordered" evidence="4">
    <location>
        <begin position="1"/>
        <end position="64"/>
    </location>
</feature>
<dbReference type="PANTHER" id="PTHR11360:SF315">
    <property type="entry name" value="TRANSPORTER MCH2-RELATED"/>
    <property type="match status" value="1"/>
</dbReference>
<comment type="similarity">
    <text evidence="2">Belongs to the major facilitator superfamily. Monocarboxylate porter (TC 2.A.1.13) family.</text>
</comment>
<comment type="caution">
    <text evidence="6">The sequence shown here is derived from an EMBL/GenBank/DDBJ whole genome shotgun (WGS) entry which is preliminary data.</text>
</comment>
<evidence type="ECO:0000313" key="7">
    <source>
        <dbReference type="Proteomes" id="UP000219602"/>
    </source>
</evidence>
<feature type="transmembrane region" description="Helical" evidence="5">
    <location>
        <begin position="366"/>
        <end position="387"/>
    </location>
</feature>
<dbReference type="GO" id="GO:0016020">
    <property type="term" value="C:membrane"/>
    <property type="evidence" value="ECO:0007669"/>
    <property type="project" value="UniProtKB-SubCell"/>
</dbReference>
<dbReference type="PANTHER" id="PTHR11360">
    <property type="entry name" value="MONOCARBOXYLATE TRANSPORTER"/>
    <property type="match status" value="1"/>
</dbReference>
<feature type="transmembrane region" description="Helical" evidence="5">
    <location>
        <begin position="112"/>
        <end position="132"/>
    </location>
</feature>
<evidence type="ECO:0000256" key="1">
    <source>
        <dbReference type="ARBA" id="ARBA00004141"/>
    </source>
</evidence>
<keyword evidence="5" id="KW-1133">Transmembrane helix</keyword>
<keyword evidence="3" id="KW-0325">Glycoprotein</keyword>
<feature type="transmembrane region" description="Helical" evidence="5">
    <location>
        <begin position="144"/>
        <end position="162"/>
    </location>
</feature>
<proteinExistence type="inferred from homology"/>
<evidence type="ECO:0000256" key="4">
    <source>
        <dbReference type="SAM" id="MobiDB-lite"/>
    </source>
</evidence>
<dbReference type="Proteomes" id="UP000219602">
    <property type="component" value="Chromosome 2"/>
</dbReference>
<dbReference type="Gene3D" id="1.20.1250.20">
    <property type="entry name" value="MFS general substrate transporter like domains"/>
    <property type="match status" value="2"/>
</dbReference>
<comment type="subcellular location">
    <subcellularLocation>
        <location evidence="1">Membrane</location>
        <topology evidence="1">Multi-pass membrane protein</topology>
    </subcellularLocation>
</comment>
<feature type="transmembrane region" description="Helical" evidence="5">
    <location>
        <begin position="430"/>
        <end position="450"/>
    </location>
</feature>
<evidence type="ECO:0000256" key="3">
    <source>
        <dbReference type="ARBA" id="ARBA00023180"/>
    </source>
</evidence>
<sequence length="561" mass="60105">MGDNDEKKTSRSPEPETGSARRSLDTTTTEEGDVITPAQEVQRQISSQEKDNGDMFPPRTDVPPPPPNGGYGWVCCACVATINAHTWGLNSSYGVFLAHFIANNTFPGATSLHYAFVGSLSIACAMLVSPLATLCVREFGTKPTLFAGIVLETASLICASFATKIYQLFLTQGVLFGLGMGFLFVPSVGIVPQWFTTRRSLANGISAAGSGLGGLLYSLAAGAIIRNISLAWAYRILGIIVFVVNIICTILVKDRNKIIGSRQAPFDLGLLKRAEFILLLGYGWFSMLGYVVLIFSLANYANFIGLDASQAAMVSAIFNLGQAAGRPFIGYFSDRTGRINMACGTTWLAAILVFAIWVNAKSYGLLLFFTIVGGGMAGTYWATVAPVTAEVVGLADVPAALNLTWVIISLPCTFSTPIALQIVAGTGKYIGAQVFVGVMYIAGGLCLFFLRGWKIGELAEIARATNHDPEEIHRVRSQASGAISIKSRRVVIYRYLRYIPITCSPIWLPNQSLITGNVVAAFKAGIGQCIPFARAATMSDATLALSPRITPEAKEPNLTKI</sequence>
<reference evidence="6 7" key="2">
    <citation type="journal article" date="2017" name="Sci. Rep.">
        <title>A mobile pathogenicity chromosome in Fusarium oxysporum for infection of multiple cucurbit species.</title>
        <authorList>
            <person name="van Dam P."/>
            <person name="Fokkens L."/>
            <person name="Ayukawa Y."/>
            <person name="van der Gragt M."/>
            <person name="Ter Horst A."/>
            <person name="Brankovics B."/>
            <person name="Houterman P.M."/>
            <person name="Arie T."/>
            <person name="Rep M."/>
        </authorList>
    </citation>
    <scope>NUCLEOTIDE SEQUENCE [LARGE SCALE GENOMIC DNA]</scope>
    <source>
        <strain evidence="6 7">Forc016</strain>
    </source>
</reference>
<dbReference type="SUPFAM" id="SSF103473">
    <property type="entry name" value="MFS general substrate transporter"/>
    <property type="match status" value="1"/>
</dbReference>
<organism evidence="6 7">
    <name type="scientific">Fusarium oxysporum f. sp. radicis-cucumerinum</name>
    <dbReference type="NCBI Taxonomy" id="327505"/>
    <lineage>
        <taxon>Eukaryota</taxon>
        <taxon>Fungi</taxon>
        <taxon>Dikarya</taxon>
        <taxon>Ascomycota</taxon>
        <taxon>Pezizomycotina</taxon>
        <taxon>Sordariomycetes</taxon>
        <taxon>Hypocreomycetidae</taxon>
        <taxon>Hypocreales</taxon>
        <taxon>Nectriaceae</taxon>
        <taxon>Fusarium</taxon>
        <taxon>Fusarium oxysporum species complex</taxon>
    </lineage>
</organism>
<keyword evidence="5" id="KW-0812">Transmembrane</keyword>
<dbReference type="GO" id="GO:0022857">
    <property type="term" value="F:transmembrane transporter activity"/>
    <property type="evidence" value="ECO:0007669"/>
    <property type="project" value="InterPro"/>
</dbReference>
<dbReference type="EMBL" id="MABQ02000002">
    <property type="protein sequence ID" value="PCD43480.1"/>
    <property type="molecule type" value="Genomic_DNA"/>
</dbReference>
<accession>A0A2H3HNE3</accession>
<evidence type="ECO:0000256" key="5">
    <source>
        <dbReference type="SAM" id="Phobius"/>
    </source>
</evidence>
<protein>
    <submittedName>
        <fullName evidence="6">Uncharacterized protein</fullName>
    </submittedName>
</protein>
<dbReference type="CDD" id="cd17352">
    <property type="entry name" value="MFS_MCT_SLC16"/>
    <property type="match status" value="1"/>
</dbReference>
<feature type="transmembrane region" description="Helical" evidence="5">
    <location>
        <begin position="207"/>
        <end position="226"/>
    </location>
</feature>
<feature type="transmembrane region" description="Helical" evidence="5">
    <location>
        <begin position="174"/>
        <end position="195"/>
    </location>
</feature>
<feature type="transmembrane region" description="Helical" evidence="5">
    <location>
        <begin position="341"/>
        <end position="360"/>
    </location>
</feature>
<dbReference type="Pfam" id="PF07690">
    <property type="entry name" value="MFS_1"/>
    <property type="match status" value="1"/>
</dbReference>
<dbReference type="AlphaFoldDB" id="A0A2H3HNE3"/>
<feature type="transmembrane region" description="Helical" evidence="5">
    <location>
        <begin position="232"/>
        <end position="252"/>
    </location>
</feature>
<keyword evidence="5" id="KW-0472">Membrane</keyword>
<dbReference type="InterPro" id="IPR011701">
    <property type="entry name" value="MFS"/>
</dbReference>
<name>A0A2H3HNE3_FUSOX</name>
<feature type="transmembrane region" description="Helical" evidence="5">
    <location>
        <begin position="276"/>
        <end position="298"/>
    </location>
</feature>